<evidence type="ECO:0000313" key="2">
    <source>
        <dbReference type="Proteomes" id="UP000076858"/>
    </source>
</evidence>
<dbReference type="EMBL" id="LRGB01027322">
    <property type="protein sequence ID" value="KZR95748.1"/>
    <property type="molecule type" value="Genomic_DNA"/>
</dbReference>
<dbReference type="SUPFAM" id="SSF56672">
    <property type="entry name" value="DNA/RNA polymerases"/>
    <property type="match status" value="1"/>
</dbReference>
<dbReference type="PANTHER" id="PTHR33064">
    <property type="entry name" value="POL PROTEIN"/>
    <property type="match status" value="1"/>
</dbReference>
<organism evidence="1 2">
    <name type="scientific">Daphnia magna</name>
    <dbReference type="NCBI Taxonomy" id="35525"/>
    <lineage>
        <taxon>Eukaryota</taxon>
        <taxon>Metazoa</taxon>
        <taxon>Ecdysozoa</taxon>
        <taxon>Arthropoda</taxon>
        <taxon>Crustacea</taxon>
        <taxon>Branchiopoda</taxon>
        <taxon>Diplostraca</taxon>
        <taxon>Cladocera</taxon>
        <taxon>Anomopoda</taxon>
        <taxon>Daphniidae</taxon>
        <taxon>Daphnia</taxon>
    </lineage>
</organism>
<evidence type="ECO:0000313" key="1">
    <source>
        <dbReference type="EMBL" id="KZR95748.1"/>
    </source>
</evidence>
<feature type="non-terminal residue" evidence="1">
    <location>
        <position position="1"/>
    </location>
</feature>
<name>A0A164DGD9_9CRUS</name>
<dbReference type="AlphaFoldDB" id="A0A164DGD9"/>
<reference evidence="1 2" key="1">
    <citation type="submission" date="2016-03" db="EMBL/GenBank/DDBJ databases">
        <title>EvidentialGene: Evidence-directed Construction of Genes on Genomes.</title>
        <authorList>
            <person name="Gilbert D.G."/>
            <person name="Choi J.-H."/>
            <person name="Mockaitis K."/>
            <person name="Colbourne J."/>
            <person name="Pfrender M."/>
        </authorList>
    </citation>
    <scope>NUCLEOTIDE SEQUENCE [LARGE SCALE GENOMIC DNA]</scope>
    <source>
        <strain evidence="1 2">Xinb3</strain>
        <tissue evidence="1">Complete organism</tissue>
    </source>
</reference>
<dbReference type="InterPro" id="IPR043128">
    <property type="entry name" value="Rev_trsase/Diguanyl_cyclase"/>
</dbReference>
<dbReference type="Gene3D" id="3.30.70.270">
    <property type="match status" value="2"/>
</dbReference>
<comment type="caution">
    <text evidence="1">The sequence shown here is derived from an EMBL/GenBank/DDBJ whole genome shotgun (WGS) entry which is preliminary data.</text>
</comment>
<dbReference type="GO" id="GO:0071897">
    <property type="term" value="P:DNA biosynthetic process"/>
    <property type="evidence" value="ECO:0007669"/>
    <property type="project" value="UniProtKB-ARBA"/>
</dbReference>
<dbReference type="PANTHER" id="PTHR33064:SF37">
    <property type="entry name" value="RIBONUCLEASE H"/>
    <property type="match status" value="1"/>
</dbReference>
<dbReference type="Proteomes" id="UP000076858">
    <property type="component" value="Unassembled WGS sequence"/>
</dbReference>
<protein>
    <submittedName>
        <fullName evidence="1">Putative NFX1-type Zinc finger-containing protein</fullName>
    </submittedName>
</protein>
<keyword evidence="2" id="KW-1185">Reference proteome</keyword>
<dbReference type="InterPro" id="IPR043502">
    <property type="entry name" value="DNA/RNA_pol_sf"/>
</dbReference>
<feature type="non-terminal residue" evidence="1">
    <location>
        <position position="78"/>
    </location>
</feature>
<dbReference type="InterPro" id="IPR051320">
    <property type="entry name" value="Viral_Replic_Matur_Polypro"/>
</dbReference>
<dbReference type="STRING" id="35525.A0A164DGD9"/>
<accession>A0A164DGD9</accession>
<proteinExistence type="predicted"/>
<sequence>VRCRENNLKLQLKKCRFFLNQLPWLGHIIGQGTLSPDPEKVEAIVNMPDPTDKTSLTRLLGMVTYLDKFCKNLAALTR</sequence>
<gene>
    <name evidence="1" type="ORF">APZ42_010306</name>
</gene>